<dbReference type="Gene3D" id="2.40.160.180">
    <property type="entry name" value="Carbohydrate-selective porin OprB"/>
    <property type="match status" value="1"/>
</dbReference>
<evidence type="ECO:0000313" key="4">
    <source>
        <dbReference type="Proteomes" id="UP000036955"/>
    </source>
</evidence>
<reference evidence="3 4" key="1">
    <citation type="submission" date="2015-06" db="EMBL/GenBank/DDBJ databases">
        <authorList>
            <person name="Hoefler B.C."/>
            <person name="Straight P.D."/>
        </authorList>
    </citation>
    <scope>NUCLEOTIDE SEQUENCE [LARGE SCALE GENOMIC DNA]</scope>
    <source>
        <strain evidence="3 4">Riq4</strain>
    </source>
</reference>
<dbReference type="InterPro" id="IPR007049">
    <property type="entry name" value="Carb-sel_porin_OprB"/>
</dbReference>
<dbReference type="Proteomes" id="UP000036955">
    <property type="component" value="Unassembled WGS sequence"/>
</dbReference>
<evidence type="ECO:0000256" key="2">
    <source>
        <dbReference type="RuleBase" id="RU363072"/>
    </source>
</evidence>
<dbReference type="InterPro" id="IPR052932">
    <property type="entry name" value="OprB_Porin"/>
</dbReference>
<accession>A0A0L1MF37</accession>
<dbReference type="PANTHER" id="PTHR37944">
    <property type="entry name" value="PORIN B"/>
    <property type="match status" value="1"/>
</dbReference>
<comment type="similarity">
    <text evidence="1 2">Belongs to the OprB family.</text>
</comment>
<gene>
    <name evidence="3" type="ORF">ACS77_13160</name>
</gene>
<comment type="caution">
    <text evidence="3">The sequence shown here is derived from an EMBL/GenBank/DDBJ whole genome shotgun (WGS) entry which is preliminary data.</text>
</comment>
<proteinExistence type="inferred from homology"/>
<dbReference type="GO" id="GO:0015288">
    <property type="term" value="F:porin activity"/>
    <property type="evidence" value="ECO:0007669"/>
    <property type="project" value="InterPro"/>
</dbReference>
<evidence type="ECO:0000256" key="1">
    <source>
        <dbReference type="ARBA" id="ARBA00008769"/>
    </source>
</evidence>
<dbReference type="AlphaFoldDB" id="A0A0L1MF37"/>
<dbReference type="GO" id="GO:0016020">
    <property type="term" value="C:membrane"/>
    <property type="evidence" value="ECO:0007669"/>
    <property type="project" value="InterPro"/>
</dbReference>
<dbReference type="Pfam" id="PF04966">
    <property type="entry name" value="OprB"/>
    <property type="match status" value="1"/>
</dbReference>
<dbReference type="GO" id="GO:0008643">
    <property type="term" value="P:carbohydrate transport"/>
    <property type="evidence" value="ECO:0007669"/>
    <property type="project" value="InterPro"/>
</dbReference>
<organism evidence="3 4">
    <name type="scientific">Pseudomonas syringae</name>
    <dbReference type="NCBI Taxonomy" id="317"/>
    <lineage>
        <taxon>Bacteria</taxon>
        <taxon>Pseudomonadati</taxon>
        <taxon>Pseudomonadota</taxon>
        <taxon>Gammaproteobacteria</taxon>
        <taxon>Pseudomonadales</taxon>
        <taxon>Pseudomonadaceae</taxon>
        <taxon>Pseudomonas</taxon>
    </lineage>
</organism>
<sequence>MPSACDTVSPGLFGLRDRLADAGWGIQGSFSPVAEYDIKNRYGSTTQKYAGQNPSAYSISTLYVTYDLNRIGFPLGAQFTGSASQIFSSDGVGEAPDMDPAMTTLGINVPLLENTLELKGGYLLTIQDFVGMNLTGNAGSVAQGLQSSIPVLVGMSVYTPTPTAEITVRDPWTKSFYHHFAVSRSISSEGGLAELEQNPTGFRLHTPGTGALYINEFGYKTGFAQNSLPVWARAGFIYNTTDYAKYDGGVASNNYASYAGLTMQLTKNANDPGGLSLDVKVDAAPSDRNIFTKDFAVNLFYVGPFESRPFDMVSVGYSKTWESPELQDVVTARGARNTSRVSTQGAISYSYRVMPGIYWISTASLVTNPGTVAEEKLPTALILNEKLIFSF</sequence>
<name>A0A0L1MF37_PSESX</name>
<evidence type="ECO:0000313" key="3">
    <source>
        <dbReference type="EMBL" id="KNH27098.1"/>
    </source>
</evidence>
<dbReference type="PANTHER" id="PTHR37944:SF1">
    <property type="entry name" value="PORIN B"/>
    <property type="match status" value="1"/>
</dbReference>
<protein>
    <submittedName>
        <fullName evidence="3">Uncharacterized protein</fullName>
    </submittedName>
</protein>
<dbReference type="InterPro" id="IPR038673">
    <property type="entry name" value="OprB_sf"/>
</dbReference>
<dbReference type="EMBL" id="LFQK01000023">
    <property type="protein sequence ID" value="KNH27098.1"/>
    <property type="molecule type" value="Genomic_DNA"/>
</dbReference>
<dbReference type="PATRIC" id="fig|317.197.peg.1980"/>